<sequence>MPCPVPLLPLKPKLLHPLFSIRLLDFTPLPQPLSHPGERGEYRGI</sequence>
<evidence type="ECO:0000313" key="1">
    <source>
        <dbReference type="EMBL" id="EDX73890.1"/>
    </source>
</evidence>
<evidence type="ECO:0000313" key="2">
    <source>
        <dbReference type="Proteomes" id="UP000003835"/>
    </source>
</evidence>
<dbReference type="STRING" id="118168.MC7420_5770"/>
<protein>
    <submittedName>
        <fullName evidence="1">Uncharacterized protein</fullName>
    </submittedName>
</protein>
<proteinExistence type="predicted"/>
<dbReference type="AlphaFoldDB" id="B4VVN1"/>
<dbReference type="Proteomes" id="UP000003835">
    <property type="component" value="Unassembled WGS sequence"/>
</dbReference>
<name>B4VVN1_9CYAN</name>
<dbReference type="HOGENOM" id="CLU_212002_0_0_3"/>
<gene>
    <name evidence="1" type="ORF">MC7420_5770</name>
</gene>
<dbReference type="EMBL" id="DS989855">
    <property type="protein sequence ID" value="EDX73890.1"/>
    <property type="molecule type" value="Genomic_DNA"/>
</dbReference>
<organism evidence="1 2">
    <name type="scientific">Coleofasciculus chthonoplastes PCC 7420</name>
    <dbReference type="NCBI Taxonomy" id="118168"/>
    <lineage>
        <taxon>Bacteria</taxon>
        <taxon>Bacillati</taxon>
        <taxon>Cyanobacteriota</taxon>
        <taxon>Cyanophyceae</taxon>
        <taxon>Coleofasciculales</taxon>
        <taxon>Coleofasciculaceae</taxon>
        <taxon>Coleofasciculus</taxon>
    </lineage>
</organism>
<reference evidence="1 2" key="1">
    <citation type="submission" date="2008-07" db="EMBL/GenBank/DDBJ databases">
        <authorList>
            <person name="Tandeau de Marsac N."/>
            <person name="Ferriera S."/>
            <person name="Johnson J."/>
            <person name="Kravitz S."/>
            <person name="Beeson K."/>
            <person name="Sutton G."/>
            <person name="Rogers Y.-H."/>
            <person name="Friedman R."/>
            <person name="Frazier M."/>
            <person name="Venter J.C."/>
        </authorList>
    </citation>
    <scope>NUCLEOTIDE SEQUENCE [LARGE SCALE GENOMIC DNA]</scope>
    <source>
        <strain evidence="1 2">PCC 7420</strain>
    </source>
</reference>
<accession>B4VVN1</accession>
<keyword evidence="2" id="KW-1185">Reference proteome</keyword>